<dbReference type="InterPro" id="IPR050109">
    <property type="entry name" value="HTH-type_TetR-like_transc_reg"/>
</dbReference>
<evidence type="ECO:0000256" key="3">
    <source>
        <dbReference type="ARBA" id="ARBA00023163"/>
    </source>
</evidence>
<dbReference type="SUPFAM" id="SSF46689">
    <property type="entry name" value="Homeodomain-like"/>
    <property type="match status" value="1"/>
</dbReference>
<keyword evidence="1" id="KW-0805">Transcription regulation</keyword>
<name>A0A1Q8WST1_9ACTO</name>
<keyword evidence="3" id="KW-0804">Transcription</keyword>
<dbReference type="Gene3D" id="1.10.357.10">
    <property type="entry name" value="Tetracycline Repressor, domain 2"/>
    <property type="match status" value="1"/>
</dbReference>
<dbReference type="PROSITE" id="PS50977">
    <property type="entry name" value="HTH_TETR_2"/>
    <property type="match status" value="1"/>
</dbReference>
<protein>
    <recommendedName>
        <fullName evidence="5">HTH tetR-type domain-containing protein</fullName>
    </recommendedName>
</protein>
<dbReference type="InterPro" id="IPR001647">
    <property type="entry name" value="HTH_TetR"/>
</dbReference>
<sequence>MHDATLQVLRERGPAGVTVEAVSQVSGVAKTTIYRRHANAQELLDAALEELTAAIPPPSSLPPRDRLVASLSSFQHGLEAGIGMHAYATLMTRPHDPFAKACRTRLLQPRLEALTVLVADLQVQHLVRDDVPAEMIVLMMAGSYFTRTATQGATPESWAQDAVDAWWVD</sequence>
<proteinExistence type="predicted"/>
<evidence type="ECO:0000313" key="7">
    <source>
        <dbReference type="Proteomes" id="UP000185963"/>
    </source>
</evidence>
<dbReference type="Pfam" id="PF00440">
    <property type="entry name" value="TetR_N"/>
    <property type="match status" value="1"/>
</dbReference>
<accession>A0A1Q8WST1</accession>
<dbReference type="InterPro" id="IPR036271">
    <property type="entry name" value="Tet_transcr_reg_TetR-rel_C_sf"/>
</dbReference>
<keyword evidence="2 4" id="KW-0238">DNA-binding</keyword>
<dbReference type="GO" id="GO:0003700">
    <property type="term" value="F:DNA-binding transcription factor activity"/>
    <property type="evidence" value="ECO:0007669"/>
    <property type="project" value="TreeGrafter"/>
</dbReference>
<evidence type="ECO:0000313" key="6">
    <source>
        <dbReference type="EMBL" id="OLO71042.1"/>
    </source>
</evidence>
<comment type="caution">
    <text evidence="6">The sequence shown here is derived from an EMBL/GenBank/DDBJ whole genome shotgun (WGS) entry which is preliminary data.</text>
</comment>
<reference evidence="6 7" key="1">
    <citation type="submission" date="2016-12" db="EMBL/GenBank/DDBJ databases">
        <title>Genomic comparison of strains in the 'Actinomyces naeslundii' group.</title>
        <authorList>
            <person name="Mughal S.R."/>
            <person name="Do T."/>
            <person name="Gilbert S.C."/>
            <person name="Witherden E.A."/>
            <person name="Didelot X."/>
            <person name="Beighton D."/>
        </authorList>
    </citation>
    <scope>NUCLEOTIDE SEQUENCE [LARGE SCALE GENOMIC DNA]</scope>
    <source>
        <strain evidence="6 7">WE8B-23</strain>
    </source>
</reference>
<organism evidence="6 7">
    <name type="scientific">Actinomyces oris</name>
    <dbReference type="NCBI Taxonomy" id="544580"/>
    <lineage>
        <taxon>Bacteria</taxon>
        <taxon>Bacillati</taxon>
        <taxon>Actinomycetota</taxon>
        <taxon>Actinomycetes</taxon>
        <taxon>Actinomycetales</taxon>
        <taxon>Actinomycetaceae</taxon>
        <taxon>Actinomyces</taxon>
    </lineage>
</organism>
<dbReference type="Gene3D" id="1.10.10.60">
    <property type="entry name" value="Homeodomain-like"/>
    <property type="match status" value="1"/>
</dbReference>
<gene>
    <name evidence="6" type="ORF">BKH20_04895</name>
</gene>
<evidence type="ECO:0000256" key="2">
    <source>
        <dbReference type="ARBA" id="ARBA00023125"/>
    </source>
</evidence>
<dbReference type="GO" id="GO:0000976">
    <property type="term" value="F:transcription cis-regulatory region binding"/>
    <property type="evidence" value="ECO:0007669"/>
    <property type="project" value="TreeGrafter"/>
</dbReference>
<feature type="DNA-binding region" description="H-T-H motif" evidence="4">
    <location>
        <begin position="18"/>
        <end position="37"/>
    </location>
</feature>
<feature type="domain" description="HTH tetR-type" evidence="5">
    <location>
        <begin position="1"/>
        <end position="55"/>
    </location>
</feature>
<evidence type="ECO:0000256" key="1">
    <source>
        <dbReference type="ARBA" id="ARBA00023015"/>
    </source>
</evidence>
<dbReference type="Proteomes" id="UP000185963">
    <property type="component" value="Unassembled WGS sequence"/>
</dbReference>
<dbReference type="PANTHER" id="PTHR30055:SF234">
    <property type="entry name" value="HTH-TYPE TRANSCRIPTIONAL REGULATOR BETI"/>
    <property type="match status" value="1"/>
</dbReference>
<dbReference type="EMBL" id="MSKS01000014">
    <property type="protein sequence ID" value="OLO71042.1"/>
    <property type="molecule type" value="Genomic_DNA"/>
</dbReference>
<dbReference type="InterPro" id="IPR009057">
    <property type="entry name" value="Homeodomain-like_sf"/>
</dbReference>
<evidence type="ECO:0000259" key="5">
    <source>
        <dbReference type="PROSITE" id="PS50977"/>
    </source>
</evidence>
<dbReference type="PANTHER" id="PTHR30055">
    <property type="entry name" value="HTH-TYPE TRANSCRIPTIONAL REGULATOR RUTR"/>
    <property type="match status" value="1"/>
</dbReference>
<dbReference type="SUPFAM" id="SSF48498">
    <property type="entry name" value="Tetracyclin repressor-like, C-terminal domain"/>
    <property type="match status" value="1"/>
</dbReference>
<evidence type="ECO:0000256" key="4">
    <source>
        <dbReference type="PROSITE-ProRule" id="PRU00335"/>
    </source>
</evidence>
<dbReference type="AlphaFoldDB" id="A0A1Q8WST1"/>